<feature type="compositionally biased region" description="Basic and acidic residues" evidence="1">
    <location>
        <begin position="97"/>
        <end position="106"/>
    </location>
</feature>
<dbReference type="Pfam" id="PF12802">
    <property type="entry name" value="MarR_2"/>
    <property type="match status" value="1"/>
</dbReference>
<keyword evidence="3" id="KW-0238">DNA-binding</keyword>
<evidence type="ECO:0000313" key="3">
    <source>
        <dbReference type="EMBL" id="MBP2384351.1"/>
    </source>
</evidence>
<dbReference type="InterPro" id="IPR039422">
    <property type="entry name" value="MarR/SlyA-like"/>
</dbReference>
<dbReference type="InterPro" id="IPR036390">
    <property type="entry name" value="WH_DNA-bd_sf"/>
</dbReference>
<feature type="domain" description="HTH marR-type" evidence="2">
    <location>
        <begin position="20"/>
        <end position="156"/>
    </location>
</feature>
<feature type="region of interest" description="Disordered" evidence="1">
    <location>
        <begin position="97"/>
        <end position="116"/>
    </location>
</feature>
<name>A0ABS4X7B0_9MICO</name>
<proteinExistence type="predicted"/>
<dbReference type="PRINTS" id="PR00598">
    <property type="entry name" value="HTHMARR"/>
</dbReference>
<dbReference type="RefSeq" id="WP_209905209.1">
    <property type="nucleotide sequence ID" value="NZ_BAAAJW010000013.1"/>
</dbReference>
<dbReference type="SUPFAM" id="SSF46785">
    <property type="entry name" value="Winged helix' DNA-binding domain"/>
    <property type="match status" value="1"/>
</dbReference>
<dbReference type="PANTHER" id="PTHR33164:SF99">
    <property type="entry name" value="MARR FAMILY REGULATORY PROTEIN"/>
    <property type="match status" value="1"/>
</dbReference>
<organism evidence="3 4">
    <name type="scientific">Brachybacterium sacelli</name>
    <dbReference type="NCBI Taxonomy" id="173364"/>
    <lineage>
        <taxon>Bacteria</taxon>
        <taxon>Bacillati</taxon>
        <taxon>Actinomycetota</taxon>
        <taxon>Actinomycetes</taxon>
        <taxon>Micrococcales</taxon>
        <taxon>Dermabacteraceae</taxon>
        <taxon>Brachybacterium</taxon>
    </lineage>
</organism>
<protein>
    <submittedName>
        <fullName evidence="3">DNA-binding MarR family transcriptional regulator</fullName>
    </submittedName>
</protein>
<dbReference type="SMART" id="SM00347">
    <property type="entry name" value="HTH_MARR"/>
    <property type="match status" value="1"/>
</dbReference>
<dbReference type="GO" id="GO:0003677">
    <property type="term" value="F:DNA binding"/>
    <property type="evidence" value="ECO:0007669"/>
    <property type="project" value="UniProtKB-KW"/>
</dbReference>
<gene>
    <name evidence="3" type="ORF">JOF43_004340</name>
</gene>
<reference evidence="3 4" key="1">
    <citation type="submission" date="2021-03" db="EMBL/GenBank/DDBJ databases">
        <title>Sequencing the genomes of 1000 actinobacteria strains.</title>
        <authorList>
            <person name="Klenk H.-P."/>
        </authorList>
    </citation>
    <scope>NUCLEOTIDE SEQUENCE [LARGE SCALE GENOMIC DNA]</scope>
    <source>
        <strain evidence="3 4">DSM 14566</strain>
    </source>
</reference>
<dbReference type="Gene3D" id="1.10.10.10">
    <property type="entry name" value="Winged helix-like DNA-binding domain superfamily/Winged helix DNA-binding domain"/>
    <property type="match status" value="1"/>
</dbReference>
<dbReference type="EMBL" id="JAGIOD010000002">
    <property type="protein sequence ID" value="MBP2384351.1"/>
    <property type="molecule type" value="Genomic_DNA"/>
</dbReference>
<comment type="caution">
    <text evidence="3">The sequence shown here is derived from an EMBL/GenBank/DDBJ whole genome shotgun (WGS) entry which is preliminary data.</text>
</comment>
<dbReference type="PANTHER" id="PTHR33164">
    <property type="entry name" value="TRANSCRIPTIONAL REGULATOR, MARR FAMILY"/>
    <property type="match status" value="1"/>
</dbReference>
<keyword evidence="4" id="KW-1185">Reference proteome</keyword>
<dbReference type="PROSITE" id="PS50995">
    <property type="entry name" value="HTH_MARR_2"/>
    <property type="match status" value="1"/>
</dbReference>
<evidence type="ECO:0000313" key="4">
    <source>
        <dbReference type="Proteomes" id="UP001519290"/>
    </source>
</evidence>
<evidence type="ECO:0000256" key="1">
    <source>
        <dbReference type="SAM" id="MobiDB-lite"/>
    </source>
</evidence>
<sequence>MIPSETTPSSAMAKELTASELAAWRGMLRITHRLRRDLGAELTRRHQLSMADYDALVALTAHPHRSMRMAALAETILQPRSSVTRIVNSLETRGLVRRDPTPDDARGASASLTGKGRRVFDQAHRTHIQGVRERFLDHLSADQLDALSRAWRAVDSTVL</sequence>
<dbReference type="Proteomes" id="UP001519290">
    <property type="component" value="Unassembled WGS sequence"/>
</dbReference>
<dbReference type="InterPro" id="IPR036388">
    <property type="entry name" value="WH-like_DNA-bd_sf"/>
</dbReference>
<dbReference type="InterPro" id="IPR000835">
    <property type="entry name" value="HTH_MarR-typ"/>
</dbReference>
<evidence type="ECO:0000259" key="2">
    <source>
        <dbReference type="PROSITE" id="PS50995"/>
    </source>
</evidence>
<accession>A0ABS4X7B0</accession>